<dbReference type="CDD" id="cd09917">
    <property type="entry name" value="F-box_SF"/>
    <property type="match status" value="1"/>
</dbReference>
<dbReference type="InterPro" id="IPR036047">
    <property type="entry name" value="F-box-like_dom_sf"/>
</dbReference>
<gene>
    <name evidence="2" type="ORF">SEMRO_105_G053320.1</name>
</gene>
<dbReference type="InterPro" id="IPR001810">
    <property type="entry name" value="F-box_dom"/>
</dbReference>
<dbReference type="Pfam" id="PF00646">
    <property type="entry name" value="F-box"/>
    <property type="match status" value="1"/>
</dbReference>
<sequence length="125" mass="14142">MVVTRGRKAEAASLMQVLQDSGCVTNVFEYLELEELGRFSLCNRTLHELCQSNDRIQLVQQFCKSYSRSWTYQNGKNRILRYADDSVSFAAARRGLDPAFAQLFAKTEGRMLSSIASWCGGWEAS</sequence>
<name>A0A9N8DGC1_9STRA</name>
<comment type="caution">
    <text evidence="2">The sequence shown here is derived from an EMBL/GenBank/DDBJ whole genome shotgun (WGS) entry which is preliminary data.</text>
</comment>
<feature type="domain" description="F-box" evidence="1">
    <location>
        <begin position="23"/>
        <end position="55"/>
    </location>
</feature>
<dbReference type="Proteomes" id="UP001153069">
    <property type="component" value="Unassembled WGS sequence"/>
</dbReference>
<protein>
    <recommendedName>
        <fullName evidence="1">F-box domain-containing protein</fullName>
    </recommendedName>
</protein>
<dbReference type="AlphaFoldDB" id="A0A9N8DGC1"/>
<reference evidence="2" key="1">
    <citation type="submission" date="2020-06" db="EMBL/GenBank/DDBJ databases">
        <authorList>
            <consortium name="Plant Systems Biology data submission"/>
        </authorList>
    </citation>
    <scope>NUCLEOTIDE SEQUENCE</scope>
    <source>
        <strain evidence="2">D6</strain>
    </source>
</reference>
<proteinExistence type="predicted"/>
<dbReference type="EMBL" id="CAICTM010000104">
    <property type="protein sequence ID" value="CAB9501330.1"/>
    <property type="molecule type" value="Genomic_DNA"/>
</dbReference>
<keyword evidence="3" id="KW-1185">Reference proteome</keyword>
<evidence type="ECO:0000313" key="3">
    <source>
        <dbReference type="Proteomes" id="UP001153069"/>
    </source>
</evidence>
<accession>A0A9N8DGC1</accession>
<evidence type="ECO:0000313" key="2">
    <source>
        <dbReference type="EMBL" id="CAB9501330.1"/>
    </source>
</evidence>
<evidence type="ECO:0000259" key="1">
    <source>
        <dbReference type="Pfam" id="PF00646"/>
    </source>
</evidence>
<organism evidence="2 3">
    <name type="scientific">Seminavis robusta</name>
    <dbReference type="NCBI Taxonomy" id="568900"/>
    <lineage>
        <taxon>Eukaryota</taxon>
        <taxon>Sar</taxon>
        <taxon>Stramenopiles</taxon>
        <taxon>Ochrophyta</taxon>
        <taxon>Bacillariophyta</taxon>
        <taxon>Bacillariophyceae</taxon>
        <taxon>Bacillariophycidae</taxon>
        <taxon>Naviculales</taxon>
        <taxon>Naviculaceae</taxon>
        <taxon>Seminavis</taxon>
    </lineage>
</organism>
<dbReference type="SUPFAM" id="SSF81383">
    <property type="entry name" value="F-box domain"/>
    <property type="match status" value="1"/>
</dbReference>